<sequence length="152" mass="17123">MEFRVAAAILLIAVSAVYSQDIMNLCKQTEIKPGSHFIRSPNNCSEFFLCNAMFPLPLACGKGTVFSQSQQICVWLNSQYDDCNRIIYGGKFNDPICSQFPFGLNRDPNDCHRFIPCYNRTSYPSMACQAGLFFSVNEQRCTTEGTANCRIQ</sequence>
<evidence type="ECO:0000256" key="4">
    <source>
        <dbReference type="ARBA" id="ARBA00023157"/>
    </source>
</evidence>
<dbReference type="SUPFAM" id="SSF57625">
    <property type="entry name" value="Invertebrate chitin-binding proteins"/>
    <property type="match status" value="2"/>
</dbReference>
<dbReference type="PROSITE" id="PS50940">
    <property type="entry name" value="CHIT_BIND_II"/>
    <property type="match status" value="2"/>
</dbReference>
<dbReference type="PANTHER" id="PTHR23301:SF0">
    <property type="entry name" value="CHITIN-BINDING TYPE-2 DOMAIN-CONTAINING PROTEIN-RELATED"/>
    <property type="match status" value="1"/>
</dbReference>
<dbReference type="Pfam" id="PF01607">
    <property type="entry name" value="CBM_14"/>
    <property type="match status" value="2"/>
</dbReference>
<name>A0A0L8H4B7_OCTBM</name>
<evidence type="ECO:0000256" key="2">
    <source>
        <dbReference type="ARBA" id="ARBA00022729"/>
    </source>
</evidence>
<organism evidence="8">
    <name type="scientific">Octopus bimaculoides</name>
    <name type="common">California two-spotted octopus</name>
    <dbReference type="NCBI Taxonomy" id="37653"/>
    <lineage>
        <taxon>Eukaryota</taxon>
        <taxon>Metazoa</taxon>
        <taxon>Spiralia</taxon>
        <taxon>Lophotrochozoa</taxon>
        <taxon>Mollusca</taxon>
        <taxon>Cephalopoda</taxon>
        <taxon>Coleoidea</taxon>
        <taxon>Octopodiformes</taxon>
        <taxon>Octopoda</taxon>
        <taxon>Incirrata</taxon>
        <taxon>Octopodidae</taxon>
        <taxon>Octopus</taxon>
    </lineage>
</organism>
<keyword evidence="2 6" id="KW-0732">Signal</keyword>
<keyword evidence="1" id="KW-0147">Chitin-binding</keyword>
<protein>
    <recommendedName>
        <fullName evidence="7">Chitin-binding type-2 domain-containing protein</fullName>
    </recommendedName>
</protein>
<dbReference type="InterPro" id="IPR051940">
    <property type="entry name" value="Chitin_bind-dev_reg"/>
</dbReference>
<proteinExistence type="predicted"/>
<feature type="chain" id="PRO_5005583530" description="Chitin-binding type-2 domain-containing protein" evidence="6">
    <location>
        <begin position="20"/>
        <end position="152"/>
    </location>
</feature>
<dbReference type="PANTHER" id="PTHR23301">
    <property type="entry name" value="CHITIN BINDING PERITROPHIN-A"/>
    <property type="match status" value="1"/>
</dbReference>
<evidence type="ECO:0000256" key="6">
    <source>
        <dbReference type="SAM" id="SignalP"/>
    </source>
</evidence>
<dbReference type="GO" id="GO:0005576">
    <property type="term" value="C:extracellular region"/>
    <property type="evidence" value="ECO:0007669"/>
    <property type="project" value="InterPro"/>
</dbReference>
<keyword evidence="4" id="KW-1015">Disulfide bond</keyword>
<dbReference type="EMBL" id="KQ419337">
    <property type="protein sequence ID" value="KOF83924.1"/>
    <property type="molecule type" value="Genomic_DNA"/>
</dbReference>
<feature type="domain" description="Chitin-binding type-2" evidence="7">
    <location>
        <begin position="94"/>
        <end position="151"/>
    </location>
</feature>
<evidence type="ECO:0000256" key="5">
    <source>
        <dbReference type="ARBA" id="ARBA00023180"/>
    </source>
</evidence>
<evidence type="ECO:0000256" key="3">
    <source>
        <dbReference type="ARBA" id="ARBA00022737"/>
    </source>
</evidence>
<dbReference type="InterPro" id="IPR002557">
    <property type="entry name" value="Chitin-bd_dom"/>
</dbReference>
<dbReference type="GO" id="GO:0008061">
    <property type="term" value="F:chitin binding"/>
    <property type="evidence" value="ECO:0007669"/>
    <property type="project" value="UniProtKB-KW"/>
</dbReference>
<accession>A0A0L8H4B7</accession>
<dbReference type="AlphaFoldDB" id="A0A0L8H4B7"/>
<reference evidence="8" key="1">
    <citation type="submission" date="2015-07" db="EMBL/GenBank/DDBJ databases">
        <title>MeaNS - Measles Nucleotide Surveillance Program.</title>
        <authorList>
            <person name="Tran T."/>
            <person name="Druce J."/>
        </authorList>
    </citation>
    <scope>NUCLEOTIDE SEQUENCE</scope>
    <source>
        <strain evidence="8">UCB-OBI-ISO-001</strain>
        <tissue evidence="8">Gonad</tissue>
    </source>
</reference>
<evidence type="ECO:0000259" key="7">
    <source>
        <dbReference type="PROSITE" id="PS50940"/>
    </source>
</evidence>
<dbReference type="Gene3D" id="2.170.140.10">
    <property type="entry name" value="Chitin binding domain"/>
    <property type="match status" value="2"/>
</dbReference>
<dbReference type="InterPro" id="IPR036508">
    <property type="entry name" value="Chitin-bd_dom_sf"/>
</dbReference>
<evidence type="ECO:0000256" key="1">
    <source>
        <dbReference type="ARBA" id="ARBA00022669"/>
    </source>
</evidence>
<dbReference type="OrthoDB" id="6407093at2759"/>
<keyword evidence="3" id="KW-0677">Repeat</keyword>
<dbReference type="SMART" id="SM00494">
    <property type="entry name" value="ChtBD2"/>
    <property type="match status" value="2"/>
</dbReference>
<feature type="domain" description="Chitin-binding type-2" evidence="7">
    <location>
        <begin position="23"/>
        <end position="85"/>
    </location>
</feature>
<feature type="signal peptide" evidence="6">
    <location>
        <begin position="1"/>
        <end position="19"/>
    </location>
</feature>
<gene>
    <name evidence="8" type="ORF">OCBIM_22023001mg</name>
</gene>
<evidence type="ECO:0000313" key="8">
    <source>
        <dbReference type="EMBL" id="KOF83924.1"/>
    </source>
</evidence>
<keyword evidence="5" id="KW-0325">Glycoprotein</keyword>